<feature type="domain" description="Heterokaryon incompatibility" evidence="1">
    <location>
        <begin position="88"/>
        <end position="234"/>
    </location>
</feature>
<dbReference type="Pfam" id="PF06985">
    <property type="entry name" value="HET"/>
    <property type="match status" value="1"/>
</dbReference>
<sequence>MSTDRQNAGEKRFLGTIEPTHGHQLVSTPMIQQEVEWHMVLEWLRECFHTDEHKDSCQRKPDGPQISGLRVIDTKRRRITIAPARCRYATLSYVLGNTSSSLQATTVNIAHLTKRGSLRSSKLPQTIDDAIVACRKMKIDYLWVDRLCILQDDNPDRKAYWLNSMGQIYAQSYITLIALAGNDAEHGLPGVNKVKRMDPWAGTTQGIFLRARPPYYDECLLDSRWVTRGWTFQEAVFATRRLSFSDTTVFWDCSHPRIIYDEIYGARYREFWERTALRSYRMAVEEFTKRELTWEWDVLHAFAGVLHTRWGPESYYGFPLSNFSEAMLWTAIDKVHPTRYAAPGDAFPTWSWSSIKGPINIELSYKDYPRFDNMRSSTAIWAIPSRLSEQPALQLITNASRQPEGLEKTDKRESLNDKYLTDQCRLLIAIAWKCGCFSGSLPKGLNTTNTWEECNNIVLERRPLAQLSDEAHGMPWGKMSDQDLEARFPLIMRQECPPGSIFVYTQSLNLNPFKLSLKKHRWWKEDILVIAGANFVAPVIPGSINLERINRVRQRSPNSLFMLIALSVTTCERTEIAGMEKNNHEHWYDSAGKSLSSTFQWPLEVELMLVATENGVSRRVGLATAYLRHWVNQNPRFRTFHLV</sequence>
<dbReference type="AlphaFoldDB" id="A0A319B4R5"/>
<dbReference type="GeneID" id="37215414"/>
<dbReference type="RefSeq" id="XP_025561571.1">
    <property type="nucleotide sequence ID" value="XM_025710822.1"/>
</dbReference>
<keyword evidence="3" id="KW-1185">Reference proteome</keyword>
<gene>
    <name evidence="2" type="ORF">BO88DRAFT_454689</name>
</gene>
<dbReference type="OrthoDB" id="405906at2759"/>
<dbReference type="InterPro" id="IPR010730">
    <property type="entry name" value="HET"/>
</dbReference>
<protein>
    <submittedName>
        <fullName evidence="2">HET-domain-containing protein</fullName>
    </submittedName>
</protein>
<dbReference type="Proteomes" id="UP000248405">
    <property type="component" value="Unassembled WGS sequence"/>
</dbReference>
<dbReference type="EMBL" id="KZ821628">
    <property type="protein sequence ID" value="PYH67777.1"/>
    <property type="molecule type" value="Genomic_DNA"/>
</dbReference>
<accession>A0A319B4R5</accession>
<reference evidence="2" key="1">
    <citation type="submission" date="2016-12" db="EMBL/GenBank/DDBJ databases">
        <title>The genomes of Aspergillus section Nigri reveals drivers in fungal speciation.</title>
        <authorList>
            <consortium name="DOE Joint Genome Institute"/>
            <person name="Vesth T.C."/>
            <person name="Nybo J."/>
            <person name="Theobald S."/>
            <person name="Brandl J."/>
            <person name="Frisvad J.C."/>
            <person name="Nielsen K.F."/>
            <person name="Lyhne E.K."/>
            <person name="Kogle M.E."/>
            <person name="Kuo A."/>
            <person name="Riley R."/>
            <person name="Clum A."/>
            <person name="Nolan M."/>
            <person name="Lipzen A."/>
            <person name="Salamov A."/>
            <person name="Henrissat B."/>
            <person name="Wiebenga A."/>
            <person name="De Vries R.P."/>
            <person name="Grigoriev I.V."/>
            <person name="Mortensen U.H."/>
            <person name="Andersen M.R."/>
            <person name="Baker S.E."/>
        </authorList>
    </citation>
    <scope>NUCLEOTIDE SEQUENCE [LARGE SCALE GENOMIC DNA]</scope>
    <source>
        <strain evidence="2">CBS 113365</strain>
    </source>
</reference>
<name>A0A319B4R5_ASPVC</name>
<evidence type="ECO:0000259" key="1">
    <source>
        <dbReference type="Pfam" id="PF06985"/>
    </source>
</evidence>
<evidence type="ECO:0000313" key="2">
    <source>
        <dbReference type="EMBL" id="PYH67777.1"/>
    </source>
</evidence>
<proteinExistence type="predicted"/>
<dbReference type="PANTHER" id="PTHR33112">
    <property type="entry name" value="DOMAIN PROTEIN, PUTATIVE-RELATED"/>
    <property type="match status" value="1"/>
</dbReference>
<dbReference type="PANTHER" id="PTHR33112:SF1">
    <property type="entry name" value="HETEROKARYON INCOMPATIBILITY DOMAIN-CONTAINING PROTEIN"/>
    <property type="match status" value="1"/>
</dbReference>
<evidence type="ECO:0000313" key="3">
    <source>
        <dbReference type="Proteomes" id="UP000248405"/>
    </source>
</evidence>
<organism evidence="2 3">
    <name type="scientific">Aspergillus vadensis (strain CBS 113365 / IMI 142717 / IBT 24658)</name>
    <dbReference type="NCBI Taxonomy" id="1448311"/>
    <lineage>
        <taxon>Eukaryota</taxon>
        <taxon>Fungi</taxon>
        <taxon>Dikarya</taxon>
        <taxon>Ascomycota</taxon>
        <taxon>Pezizomycotina</taxon>
        <taxon>Eurotiomycetes</taxon>
        <taxon>Eurotiomycetidae</taxon>
        <taxon>Eurotiales</taxon>
        <taxon>Aspergillaceae</taxon>
        <taxon>Aspergillus</taxon>
        <taxon>Aspergillus subgen. Circumdati</taxon>
    </lineage>
</organism>